<dbReference type="Proteomes" id="UP000718564">
    <property type="component" value="Unassembled WGS sequence"/>
</dbReference>
<reference evidence="1 2" key="1">
    <citation type="submission" date="2018-06" db="EMBL/GenBank/DDBJ databases">
        <title>Comparative genomics of Brasilonema spp. strains.</title>
        <authorList>
            <person name="Alvarenga D.O."/>
            <person name="Fiore M.F."/>
            <person name="Varani A.M."/>
        </authorList>
    </citation>
    <scope>NUCLEOTIDE SEQUENCE [LARGE SCALE GENOMIC DNA]</scope>
    <source>
        <strain evidence="1 2">SPC951</strain>
    </source>
</reference>
<proteinExistence type="predicted"/>
<gene>
    <name evidence="1" type="ORF">DP116_23300</name>
</gene>
<organism evidence="1 2">
    <name type="scientific">Brasilonema bromeliae SPC951</name>
    <dbReference type="NCBI Taxonomy" id="385972"/>
    <lineage>
        <taxon>Bacteria</taxon>
        <taxon>Bacillati</taxon>
        <taxon>Cyanobacteriota</taxon>
        <taxon>Cyanophyceae</taxon>
        <taxon>Nostocales</taxon>
        <taxon>Scytonemataceae</taxon>
        <taxon>Brasilonema</taxon>
        <taxon>Bromeliae group (in: Brasilonema)</taxon>
    </lineage>
</organism>
<protein>
    <submittedName>
        <fullName evidence="1">Uncharacterized protein</fullName>
    </submittedName>
</protein>
<evidence type="ECO:0000313" key="1">
    <source>
        <dbReference type="EMBL" id="NMG22220.1"/>
    </source>
</evidence>
<comment type="caution">
    <text evidence="1">The sequence shown here is derived from an EMBL/GenBank/DDBJ whole genome shotgun (WGS) entry which is preliminary data.</text>
</comment>
<name>A0ABX1PFF9_9CYAN</name>
<evidence type="ECO:0000313" key="2">
    <source>
        <dbReference type="Proteomes" id="UP000718564"/>
    </source>
</evidence>
<sequence>MKGVRQERIILLKIEIVLNRWVEFSVGSSWIYWKQQNIKKTKKKMQSTPNKTSPSTIKLTEKEVISDIREYWALKGWRCVK</sequence>
<keyword evidence="2" id="KW-1185">Reference proteome</keyword>
<dbReference type="EMBL" id="QMEB01000233">
    <property type="protein sequence ID" value="NMG22220.1"/>
    <property type="molecule type" value="Genomic_DNA"/>
</dbReference>
<accession>A0ABX1PFF9</accession>